<dbReference type="InterPro" id="IPR052915">
    <property type="entry name" value="RtcB-like"/>
</dbReference>
<feature type="binding site" evidence="11">
    <location>
        <position position="316"/>
    </location>
    <ligand>
        <name>Mn(2+)</name>
        <dbReference type="ChEBI" id="CHEBI:29035"/>
        <label>2</label>
    </ligand>
</feature>
<dbReference type="Gene3D" id="3.90.1860.10">
    <property type="entry name" value="tRNA-splicing ligase RtcB"/>
    <property type="match status" value="1"/>
</dbReference>
<dbReference type="GO" id="GO:0005525">
    <property type="term" value="F:GTP binding"/>
    <property type="evidence" value="ECO:0007669"/>
    <property type="project" value="UniProtKB-KW"/>
</dbReference>
<evidence type="ECO:0000256" key="5">
    <source>
        <dbReference type="ARBA" id="ARBA00022800"/>
    </source>
</evidence>
<comment type="caution">
    <text evidence="12">The sequence shown here is derived from an EMBL/GenBank/DDBJ whole genome shotgun (WGS) entry which is preliminary data.</text>
</comment>
<keyword evidence="4 10" id="KW-0547">Nucleotide-binding</keyword>
<feature type="binding site" evidence="10">
    <location>
        <begin position="316"/>
        <end position="317"/>
    </location>
    <ligand>
        <name>GMP</name>
        <dbReference type="ChEBI" id="CHEBI:58115"/>
    </ligand>
</feature>
<name>A0A0D1D228_9RHOB</name>
<keyword evidence="2 12" id="KW-0436">Ligase</keyword>
<comment type="cofactor">
    <cofactor evidence="11">
        <name>Mn(2+)</name>
        <dbReference type="ChEBI" id="CHEBI:29035"/>
    </cofactor>
    <text evidence="11">Binds 2 manganese ions per subunit.</text>
</comment>
<evidence type="ECO:0000256" key="4">
    <source>
        <dbReference type="ARBA" id="ARBA00022741"/>
    </source>
</evidence>
<dbReference type="EMBL" id="JYFE01000081">
    <property type="protein sequence ID" value="KIT14193.1"/>
    <property type="molecule type" value="Genomic_DNA"/>
</dbReference>
<evidence type="ECO:0000256" key="6">
    <source>
        <dbReference type="ARBA" id="ARBA00023134"/>
    </source>
</evidence>
<evidence type="ECO:0000313" key="12">
    <source>
        <dbReference type="EMBL" id="KIT14193.1"/>
    </source>
</evidence>
<dbReference type="SUPFAM" id="SSF103365">
    <property type="entry name" value="Hypothetical protein PH1602"/>
    <property type="match status" value="1"/>
</dbReference>
<evidence type="ECO:0000313" key="13">
    <source>
        <dbReference type="Proteomes" id="UP000032232"/>
    </source>
</evidence>
<proteinExistence type="predicted"/>
<dbReference type="GO" id="GO:0006396">
    <property type="term" value="P:RNA processing"/>
    <property type="evidence" value="ECO:0007669"/>
    <property type="project" value="InterPro"/>
</dbReference>
<gene>
    <name evidence="12" type="primary">rtcB</name>
    <name evidence="12" type="ORF">jaqu_39860</name>
</gene>
<evidence type="ECO:0000256" key="11">
    <source>
        <dbReference type="PIRSR" id="PIRSR601233-3"/>
    </source>
</evidence>
<feature type="binding site" evidence="11">
    <location>
        <position position="232"/>
    </location>
    <ligand>
        <name>Mn(2+)</name>
        <dbReference type="ChEBI" id="CHEBI:29035"/>
        <label>2</label>
    </ligand>
</feature>
<dbReference type="EC" id="6.5.1.8" evidence="1"/>
<dbReference type="GO" id="GO:0003909">
    <property type="term" value="F:DNA ligase activity"/>
    <property type="evidence" value="ECO:0007669"/>
    <property type="project" value="TreeGrafter"/>
</dbReference>
<comment type="catalytic activity">
    <reaction evidence="8">
        <text>a 3'-end 3'-phospho-ribonucleotide-RNA + a 5'-end dephospho-ribonucleoside-RNA + GTP = a ribonucleotidyl-ribonucleotide-RNA + GMP + diphosphate</text>
        <dbReference type="Rhea" id="RHEA:68076"/>
        <dbReference type="Rhea" id="RHEA-COMP:10463"/>
        <dbReference type="Rhea" id="RHEA-COMP:13936"/>
        <dbReference type="Rhea" id="RHEA-COMP:17355"/>
        <dbReference type="ChEBI" id="CHEBI:33019"/>
        <dbReference type="ChEBI" id="CHEBI:37565"/>
        <dbReference type="ChEBI" id="CHEBI:58115"/>
        <dbReference type="ChEBI" id="CHEBI:83062"/>
        <dbReference type="ChEBI" id="CHEBI:138284"/>
        <dbReference type="ChEBI" id="CHEBI:173118"/>
        <dbReference type="EC" id="6.5.1.8"/>
    </reaction>
</comment>
<dbReference type="InterPro" id="IPR036025">
    <property type="entry name" value="RtcB-like_sf"/>
</dbReference>
<dbReference type="GO" id="GO:0030145">
    <property type="term" value="F:manganese ion binding"/>
    <property type="evidence" value="ECO:0007669"/>
    <property type="project" value="TreeGrafter"/>
</dbReference>
<dbReference type="STRING" id="935700.jaqu_39860"/>
<sequence>MTHLTGQDLIDAGLVPGPAFGPLLARANAAPDRDAATAIVRDAVAAAKVEADAQAARVAALRPPPRDPPDFQIHLDPQSEDEVANLEAVSRTMAILMRTPTLEAGVAMPDACPAGPPGTIPVGGVVAARGAIHPGMHSADICCSLYATAFEGAEPKAALDAIHGATHFGPGGRHDFDPGPDADLFERMEANPFFSDRAVKEARSHFGTQGDGNHFAFVGRSEGSGRVTLVTHHGSRGMGAQVYKAGMEVAERYRAQLSPGTAKVNAWIPWDTDEGRAYWDALQIVRDWTKANHAALHDAAARSLGQEPVDRWWNEHNFVFRDDAEGDVFWHAKGATPVHRGFLPDTDGRQIVPLNMGAPILVVEGKRTDAGLGFAPHGAGRNLSRTAHTRRLMERMGAAYSEEAVFAAETDGLDARFFCGNVDVSELPSAYKRPETVTAEMERANLATVTDRILPYGAIMAGDWERDAPWRRKRDAKMRRAAG</sequence>
<dbReference type="Proteomes" id="UP000032232">
    <property type="component" value="Unassembled WGS sequence"/>
</dbReference>
<dbReference type="PATRIC" id="fig|935700.4.peg.4108"/>
<dbReference type="PANTHER" id="PTHR43749">
    <property type="entry name" value="RNA-SPLICING LIGASE RTCB"/>
    <property type="match status" value="1"/>
</dbReference>
<keyword evidence="5" id="KW-0692">RNA repair</keyword>
<organism evidence="12 13">
    <name type="scientific">Jannaschia aquimarina</name>
    <dbReference type="NCBI Taxonomy" id="935700"/>
    <lineage>
        <taxon>Bacteria</taxon>
        <taxon>Pseudomonadati</taxon>
        <taxon>Pseudomonadota</taxon>
        <taxon>Alphaproteobacteria</taxon>
        <taxon>Rhodobacterales</taxon>
        <taxon>Roseobacteraceae</taxon>
        <taxon>Jannaschia</taxon>
    </lineage>
</organism>
<feature type="binding site" evidence="11">
    <location>
        <position position="214"/>
    </location>
    <ligand>
        <name>Mn(2+)</name>
        <dbReference type="ChEBI" id="CHEBI:29035"/>
        <label>1</label>
    </ligand>
</feature>
<dbReference type="PANTHER" id="PTHR43749:SF2">
    <property type="entry name" value="RNA-SPLICING LIGASE RTCB"/>
    <property type="match status" value="1"/>
</dbReference>
<dbReference type="GO" id="GO:0006281">
    <property type="term" value="P:DNA repair"/>
    <property type="evidence" value="ECO:0007669"/>
    <property type="project" value="TreeGrafter"/>
</dbReference>
<evidence type="ECO:0000256" key="1">
    <source>
        <dbReference type="ARBA" id="ARBA00012726"/>
    </source>
</evidence>
<reference evidence="12 13" key="1">
    <citation type="submission" date="2015-02" db="EMBL/GenBank/DDBJ databases">
        <title>Genome Sequence of Jannaschia aquimarina DSM28248, a member of the Roseobacter clade.</title>
        <authorList>
            <person name="Voget S."/>
            <person name="Daniel R."/>
        </authorList>
    </citation>
    <scope>NUCLEOTIDE SEQUENCE [LARGE SCALE GENOMIC DNA]</scope>
    <source>
        <strain evidence="12 13">GSW-M26</strain>
    </source>
</reference>
<dbReference type="AlphaFoldDB" id="A0A0D1D228"/>
<evidence type="ECO:0000256" key="8">
    <source>
        <dbReference type="ARBA" id="ARBA00047746"/>
    </source>
</evidence>
<evidence type="ECO:0000256" key="7">
    <source>
        <dbReference type="ARBA" id="ARBA00023211"/>
    </source>
</evidence>
<keyword evidence="6 10" id="KW-0342">GTP-binding</keyword>
<evidence type="ECO:0000256" key="10">
    <source>
        <dbReference type="PIRSR" id="PIRSR601233-2"/>
    </source>
</evidence>
<dbReference type="GO" id="GO:0170057">
    <property type="term" value="F:RNA ligase (GTP) activity"/>
    <property type="evidence" value="ECO:0007669"/>
    <property type="project" value="UniProtKB-EC"/>
</dbReference>
<dbReference type="RefSeq" id="WP_043920737.1">
    <property type="nucleotide sequence ID" value="NZ_FZPF01000001.1"/>
</dbReference>
<evidence type="ECO:0000256" key="3">
    <source>
        <dbReference type="ARBA" id="ARBA00022723"/>
    </source>
</evidence>
<dbReference type="GO" id="GO:0042245">
    <property type="term" value="P:RNA repair"/>
    <property type="evidence" value="ECO:0007669"/>
    <property type="project" value="UniProtKB-KW"/>
</dbReference>
<keyword evidence="7 11" id="KW-0464">Manganese</keyword>
<dbReference type="Pfam" id="PF01139">
    <property type="entry name" value="RtcB"/>
    <property type="match status" value="1"/>
</dbReference>
<accession>A0A0D1D228</accession>
<dbReference type="InterPro" id="IPR001233">
    <property type="entry name" value="RtcB"/>
</dbReference>
<dbReference type="OrthoDB" id="9802323at2"/>
<feature type="binding site" evidence="10">
    <location>
        <begin position="377"/>
        <end position="380"/>
    </location>
    <ligand>
        <name>GMP</name>
        <dbReference type="ChEBI" id="CHEBI:58115"/>
    </ligand>
</feature>
<keyword evidence="13" id="KW-1185">Reference proteome</keyword>
<feature type="binding site" evidence="10">
    <location>
        <begin position="353"/>
        <end position="356"/>
    </location>
    <ligand>
        <name>GMP</name>
        <dbReference type="ChEBI" id="CHEBI:58115"/>
    </ligand>
</feature>
<keyword evidence="3 11" id="KW-0479">Metal-binding</keyword>
<evidence type="ECO:0000256" key="2">
    <source>
        <dbReference type="ARBA" id="ARBA00022598"/>
    </source>
</evidence>
<evidence type="ECO:0000256" key="9">
    <source>
        <dbReference type="PIRSR" id="PIRSR601233-1"/>
    </source>
</evidence>
<protein>
    <recommendedName>
        <fullName evidence="1">3'-phosphate/5'-hydroxy nucleic acid ligase</fullName>
        <ecNumber evidence="1">6.5.1.8</ecNumber>
    </recommendedName>
</protein>
<feature type="active site" description="GMP-histidine intermediate" evidence="9">
    <location>
        <position position="377"/>
    </location>
</feature>